<gene>
    <name evidence="4" type="ORF">SAMN05444580_10627</name>
</gene>
<dbReference type="Gene3D" id="3.40.1620.10">
    <property type="entry name" value="YefM-like domain"/>
    <property type="match status" value="1"/>
</dbReference>
<dbReference type="AlphaFoldDB" id="A0A1G6WYE9"/>
<evidence type="ECO:0000256" key="3">
    <source>
        <dbReference type="SAM" id="MobiDB-lite"/>
    </source>
</evidence>
<protein>
    <recommendedName>
        <fullName evidence="2">Antitoxin</fullName>
    </recommendedName>
</protein>
<accession>A0A1G6WYE9</accession>
<evidence type="ECO:0000256" key="2">
    <source>
        <dbReference type="RuleBase" id="RU362080"/>
    </source>
</evidence>
<reference evidence="4 5" key="1">
    <citation type="submission" date="2016-10" db="EMBL/GenBank/DDBJ databases">
        <authorList>
            <person name="de Groot N.N."/>
        </authorList>
    </citation>
    <scope>NUCLEOTIDE SEQUENCE [LARGE SCALE GENOMIC DNA]</scope>
    <source>
        <strain evidence="4 5">JCM 11308</strain>
    </source>
</reference>
<evidence type="ECO:0000313" key="4">
    <source>
        <dbReference type="EMBL" id="SDD70942.1"/>
    </source>
</evidence>
<dbReference type="Pfam" id="PF02604">
    <property type="entry name" value="PhdYeFM_antitox"/>
    <property type="match status" value="1"/>
</dbReference>
<comment type="function">
    <text evidence="2">Antitoxin component of a type II toxin-antitoxin (TA) system.</text>
</comment>
<dbReference type="NCBIfam" id="TIGR01552">
    <property type="entry name" value="phd_fam"/>
    <property type="match status" value="1"/>
</dbReference>
<comment type="similarity">
    <text evidence="1 2">Belongs to the phD/YefM antitoxin family.</text>
</comment>
<dbReference type="InterPro" id="IPR006442">
    <property type="entry name" value="Antitoxin_Phd/YefM"/>
</dbReference>
<keyword evidence="5" id="KW-1185">Reference proteome</keyword>
<dbReference type="STRING" id="168276.SAMN05444580_10627"/>
<feature type="compositionally biased region" description="Basic residues" evidence="3">
    <location>
        <begin position="88"/>
        <end position="109"/>
    </location>
</feature>
<proteinExistence type="inferred from homology"/>
<feature type="region of interest" description="Disordered" evidence="3">
    <location>
        <begin position="70"/>
        <end position="109"/>
    </location>
</feature>
<name>A0A1G6WYE9_9NOCA</name>
<dbReference type="Proteomes" id="UP000199417">
    <property type="component" value="Unassembled WGS sequence"/>
</dbReference>
<dbReference type="EMBL" id="FNAB01000006">
    <property type="protein sequence ID" value="SDD70942.1"/>
    <property type="molecule type" value="Genomic_DNA"/>
</dbReference>
<dbReference type="InterPro" id="IPR036165">
    <property type="entry name" value="YefM-like_sf"/>
</dbReference>
<sequence>MVVTATTVKTARKRLKDLVRRVNDDTVAVEIAGKNANAVLISAARYRTLQEATFLLRSPELMDSLRRRAAAESLRESTPTLAVDPATRPRKSKKAGKKRKRKLRAAKHR</sequence>
<organism evidence="4 5">
    <name type="scientific">Rhodococcus tukisamuensis</name>
    <dbReference type="NCBI Taxonomy" id="168276"/>
    <lineage>
        <taxon>Bacteria</taxon>
        <taxon>Bacillati</taxon>
        <taxon>Actinomycetota</taxon>
        <taxon>Actinomycetes</taxon>
        <taxon>Mycobacteriales</taxon>
        <taxon>Nocardiaceae</taxon>
        <taxon>Rhodococcus</taxon>
    </lineage>
</organism>
<dbReference type="SUPFAM" id="SSF143120">
    <property type="entry name" value="YefM-like"/>
    <property type="match status" value="1"/>
</dbReference>
<evidence type="ECO:0000256" key="1">
    <source>
        <dbReference type="ARBA" id="ARBA00009981"/>
    </source>
</evidence>
<evidence type="ECO:0000313" key="5">
    <source>
        <dbReference type="Proteomes" id="UP000199417"/>
    </source>
</evidence>